<dbReference type="AlphaFoldDB" id="A0A2G6E3A7"/>
<evidence type="ECO:0000313" key="1">
    <source>
        <dbReference type="EMBL" id="PID56579.1"/>
    </source>
</evidence>
<comment type="caution">
    <text evidence="1">The sequence shown here is derived from an EMBL/GenBank/DDBJ whole genome shotgun (WGS) entry which is preliminary data.</text>
</comment>
<sequence>MDYYLAIDPQLEIYAHEFARAWNADTEHGKLARAGVMRAGLQGFPLDPALIRDGLLVLGAFAGGITADVLKDLLKDWLKKMLAEKFPDRPAPGVDVTILDHHGHALLVVKKGG</sequence>
<protein>
    <submittedName>
        <fullName evidence="1">Uncharacterized protein</fullName>
    </submittedName>
</protein>
<dbReference type="EMBL" id="PDPS01000033">
    <property type="protein sequence ID" value="PID56579.1"/>
    <property type="molecule type" value="Genomic_DNA"/>
</dbReference>
<dbReference type="Proteomes" id="UP000229740">
    <property type="component" value="Unassembled WGS sequence"/>
</dbReference>
<name>A0A2G6E3A7_9BACT</name>
<reference evidence="1 2" key="1">
    <citation type="submission" date="2017-10" db="EMBL/GenBank/DDBJ databases">
        <title>Novel microbial diversity and functional potential in the marine mammal oral microbiome.</title>
        <authorList>
            <person name="Dudek N.K."/>
            <person name="Sun C.L."/>
            <person name="Burstein D."/>
            <person name="Kantor R.S."/>
            <person name="Aliaga Goltsman D.S."/>
            <person name="Bik E.M."/>
            <person name="Thomas B.C."/>
            <person name="Banfield J.F."/>
            <person name="Relman D.A."/>
        </authorList>
    </citation>
    <scope>NUCLEOTIDE SEQUENCE [LARGE SCALE GENOMIC DNA]</scope>
    <source>
        <strain evidence="1">DOLZORAL124_49_17</strain>
    </source>
</reference>
<proteinExistence type="predicted"/>
<accession>A0A2G6E3A7</accession>
<evidence type="ECO:0000313" key="2">
    <source>
        <dbReference type="Proteomes" id="UP000229740"/>
    </source>
</evidence>
<gene>
    <name evidence="1" type="ORF">CSB45_11185</name>
</gene>
<organism evidence="1 2">
    <name type="scientific">candidate division KSB3 bacterium</name>
    <dbReference type="NCBI Taxonomy" id="2044937"/>
    <lineage>
        <taxon>Bacteria</taxon>
        <taxon>candidate division KSB3</taxon>
    </lineage>
</organism>